<comment type="caution">
    <text evidence="2">The sequence shown here is derived from an EMBL/GenBank/DDBJ whole genome shotgun (WGS) entry which is preliminary data.</text>
</comment>
<dbReference type="EMBL" id="BLLK01000045">
    <property type="protein sequence ID" value="GFH52452.1"/>
    <property type="molecule type" value="Genomic_DNA"/>
</dbReference>
<evidence type="ECO:0000313" key="3">
    <source>
        <dbReference type="Proteomes" id="UP001054902"/>
    </source>
</evidence>
<accession>A0AAD3CUG8</accession>
<dbReference type="Proteomes" id="UP001054902">
    <property type="component" value="Unassembled WGS sequence"/>
</dbReference>
<keyword evidence="1" id="KW-0732">Signal</keyword>
<feature type="chain" id="PRO_5042242134" description="HMA domain-containing protein" evidence="1">
    <location>
        <begin position="32"/>
        <end position="363"/>
    </location>
</feature>
<sequence>MTISGKGTRFHSLRVALLVALSSFLLHGTESLVPSRTQILTCKNTSRSNHEPFERKLETYKRSSHLGQNSLFTRGGSSSSNNISASSHPLYSSSSSASNSQPSSSVPSSQYYLLLSSSIWRNITLQTMVLFILQAIFQKIKGTTSTVASCHTSHSKIILFLYKLMPILKQISLPLLSSACCILQLFLNAFFAGAGCAGFNTKLGPIRPYFVSILLFTSIQSFSVNGWRILQLFLSWCIALMPELIHFKNELNTQHTVNDAMYDGLASVNDCRKAVVELDIQDMGCVACINKIDATLRSSSDLGIQDAKSWLNGDGVKGGKAKIELILEDSYSNENTIDLVVEKIVNLVKSTGFQCSLANVHVE</sequence>
<keyword evidence="3" id="KW-1185">Reference proteome</keyword>
<feature type="signal peptide" evidence="1">
    <location>
        <begin position="1"/>
        <end position="31"/>
    </location>
</feature>
<name>A0AAD3CUG8_9STRA</name>
<evidence type="ECO:0000256" key="1">
    <source>
        <dbReference type="SAM" id="SignalP"/>
    </source>
</evidence>
<reference evidence="2 3" key="1">
    <citation type="journal article" date="2021" name="Sci. Rep.">
        <title>The genome of the diatom Chaetoceros tenuissimus carries an ancient integrated fragment of an extant virus.</title>
        <authorList>
            <person name="Hongo Y."/>
            <person name="Kimura K."/>
            <person name="Takaki Y."/>
            <person name="Yoshida Y."/>
            <person name="Baba S."/>
            <person name="Kobayashi G."/>
            <person name="Nagasaki K."/>
            <person name="Hano T."/>
            <person name="Tomaru Y."/>
        </authorList>
    </citation>
    <scope>NUCLEOTIDE SEQUENCE [LARGE SCALE GENOMIC DNA]</scope>
    <source>
        <strain evidence="2 3">NIES-3715</strain>
    </source>
</reference>
<proteinExistence type="predicted"/>
<organism evidence="2 3">
    <name type="scientific">Chaetoceros tenuissimus</name>
    <dbReference type="NCBI Taxonomy" id="426638"/>
    <lineage>
        <taxon>Eukaryota</taxon>
        <taxon>Sar</taxon>
        <taxon>Stramenopiles</taxon>
        <taxon>Ochrophyta</taxon>
        <taxon>Bacillariophyta</taxon>
        <taxon>Coscinodiscophyceae</taxon>
        <taxon>Chaetocerotophycidae</taxon>
        <taxon>Chaetocerotales</taxon>
        <taxon>Chaetocerotaceae</taxon>
        <taxon>Chaetoceros</taxon>
    </lineage>
</organism>
<evidence type="ECO:0008006" key="4">
    <source>
        <dbReference type="Google" id="ProtNLM"/>
    </source>
</evidence>
<dbReference type="AlphaFoldDB" id="A0AAD3CUG8"/>
<gene>
    <name evidence="2" type="ORF">CTEN210_08928</name>
</gene>
<evidence type="ECO:0000313" key="2">
    <source>
        <dbReference type="EMBL" id="GFH52452.1"/>
    </source>
</evidence>
<protein>
    <recommendedName>
        <fullName evidence="4">HMA domain-containing protein</fullName>
    </recommendedName>
</protein>